<dbReference type="Proteomes" id="UP000677265">
    <property type="component" value="Unassembled WGS sequence"/>
</dbReference>
<accession>A0A942T2I0</accession>
<evidence type="ECO:0000313" key="1">
    <source>
        <dbReference type="EMBL" id="MBS4184008.1"/>
    </source>
</evidence>
<name>A0A942T2I0_9BACI</name>
<comment type="caution">
    <text evidence="1">The sequence shown here is derived from an EMBL/GenBank/DDBJ whole genome shotgun (WGS) entry which is preliminary data.</text>
</comment>
<dbReference type="AlphaFoldDB" id="A0A942T2I0"/>
<proteinExistence type="predicted"/>
<evidence type="ECO:0000313" key="3">
    <source>
        <dbReference type="Proteomes" id="UP000677265"/>
    </source>
</evidence>
<gene>
    <name evidence="2" type="ORF">KHB02_022070</name>
    <name evidence="1" type="ORF">KHB02_21690</name>
</gene>
<sequence>MKNEREQFDAETLQLIQNRLDYIYSIAKRYNNDNPELMDTIESLANVANMFAKIKYEELKGKEVTASPQGYIVKRLGNSYSRMREYEKQKEKEFPEWKL</sequence>
<organism evidence="1">
    <name type="scientific">Neobacillus citreus</name>
    <dbReference type="NCBI Taxonomy" id="2833578"/>
    <lineage>
        <taxon>Bacteria</taxon>
        <taxon>Bacillati</taxon>
        <taxon>Bacillota</taxon>
        <taxon>Bacilli</taxon>
        <taxon>Bacillales</taxon>
        <taxon>Bacillaceae</taxon>
        <taxon>Neobacillus</taxon>
    </lineage>
</organism>
<protein>
    <submittedName>
        <fullName evidence="1">Uncharacterized protein</fullName>
    </submittedName>
</protein>
<reference evidence="1" key="1">
    <citation type="submission" date="2021-05" db="EMBL/GenBank/DDBJ databases">
        <title>Novel Bacillus species.</title>
        <authorList>
            <person name="Liu G."/>
        </authorList>
    </citation>
    <scope>NUCLEOTIDE SEQUENCE</scope>
    <source>
        <strain evidence="1 3">FJAT-50051</strain>
    </source>
</reference>
<dbReference type="RefSeq" id="WP_213143928.1">
    <property type="nucleotide sequence ID" value="NZ_JAGYPE020000051.1"/>
</dbReference>
<dbReference type="EMBL" id="JAGYPE020000051">
    <property type="protein sequence ID" value="MCH6268221.1"/>
    <property type="molecule type" value="Genomic_DNA"/>
</dbReference>
<keyword evidence="3" id="KW-1185">Reference proteome</keyword>
<evidence type="ECO:0000313" key="2">
    <source>
        <dbReference type="EMBL" id="MCH6268221.1"/>
    </source>
</evidence>
<dbReference type="EMBL" id="JAGYPE010000004">
    <property type="protein sequence ID" value="MBS4184008.1"/>
    <property type="molecule type" value="Genomic_DNA"/>
</dbReference>